<dbReference type="Proteomes" id="UP001156706">
    <property type="component" value="Unassembled WGS sequence"/>
</dbReference>
<name>A0ABQ5YCJ1_9NEIS</name>
<evidence type="ECO:0000313" key="3">
    <source>
        <dbReference type="Proteomes" id="UP001156706"/>
    </source>
</evidence>
<keyword evidence="1" id="KW-1133">Transmembrane helix</keyword>
<feature type="transmembrane region" description="Helical" evidence="1">
    <location>
        <begin position="94"/>
        <end position="116"/>
    </location>
</feature>
<dbReference type="EMBL" id="BSOG01000001">
    <property type="protein sequence ID" value="GLR11251.1"/>
    <property type="molecule type" value="Genomic_DNA"/>
</dbReference>
<feature type="transmembrane region" description="Helical" evidence="1">
    <location>
        <begin position="51"/>
        <end position="74"/>
    </location>
</feature>
<proteinExistence type="predicted"/>
<sequence>MATTTCDAEESISLSALLYLYFWPFWMFKDVSKGNLLEQAAAYRYNREHRVYLPAYIIKWSMIFFLLLGGIFLIEQLGHAGVMLPLASSLLAGLTGMIASGALVVTMQITVAYLFLCHWRY</sequence>
<keyword evidence="1" id="KW-0472">Membrane</keyword>
<protein>
    <submittedName>
        <fullName evidence="2">Uncharacterized protein</fullName>
    </submittedName>
</protein>
<keyword evidence="3" id="KW-1185">Reference proteome</keyword>
<dbReference type="RefSeq" id="WP_284194415.1">
    <property type="nucleotide sequence ID" value="NZ_BSOG01000001.1"/>
</dbReference>
<gene>
    <name evidence="2" type="ORF">GCM10007907_00410</name>
</gene>
<organism evidence="2 3">
    <name type="scientific">Chitinimonas prasina</name>
    <dbReference type="NCBI Taxonomy" id="1434937"/>
    <lineage>
        <taxon>Bacteria</taxon>
        <taxon>Pseudomonadati</taxon>
        <taxon>Pseudomonadota</taxon>
        <taxon>Betaproteobacteria</taxon>
        <taxon>Neisseriales</taxon>
        <taxon>Chitinibacteraceae</taxon>
        <taxon>Chitinimonas</taxon>
    </lineage>
</organism>
<accession>A0ABQ5YCJ1</accession>
<comment type="caution">
    <text evidence="2">The sequence shown here is derived from an EMBL/GenBank/DDBJ whole genome shotgun (WGS) entry which is preliminary data.</text>
</comment>
<evidence type="ECO:0000256" key="1">
    <source>
        <dbReference type="SAM" id="Phobius"/>
    </source>
</evidence>
<evidence type="ECO:0000313" key="2">
    <source>
        <dbReference type="EMBL" id="GLR11251.1"/>
    </source>
</evidence>
<reference evidence="3" key="1">
    <citation type="journal article" date="2019" name="Int. J. Syst. Evol. Microbiol.">
        <title>The Global Catalogue of Microorganisms (GCM) 10K type strain sequencing project: providing services to taxonomists for standard genome sequencing and annotation.</title>
        <authorList>
            <consortium name="The Broad Institute Genomics Platform"/>
            <consortium name="The Broad Institute Genome Sequencing Center for Infectious Disease"/>
            <person name="Wu L."/>
            <person name="Ma J."/>
        </authorList>
    </citation>
    <scope>NUCLEOTIDE SEQUENCE [LARGE SCALE GENOMIC DNA]</scope>
    <source>
        <strain evidence="3">NBRC 110044</strain>
    </source>
</reference>
<keyword evidence="1" id="KW-0812">Transmembrane</keyword>